<proteinExistence type="predicted"/>
<feature type="non-terminal residue" evidence="1">
    <location>
        <position position="1"/>
    </location>
</feature>
<comment type="caution">
    <text evidence="1">The sequence shown here is derived from an EMBL/GenBank/DDBJ whole genome shotgun (WGS) entry which is preliminary data.</text>
</comment>
<organism evidence="1 2">
    <name type="scientific">Caerostris extrusa</name>
    <name type="common">Bark spider</name>
    <name type="synonym">Caerostris bankana</name>
    <dbReference type="NCBI Taxonomy" id="172846"/>
    <lineage>
        <taxon>Eukaryota</taxon>
        <taxon>Metazoa</taxon>
        <taxon>Ecdysozoa</taxon>
        <taxon>Arthropoda</taxon>
        <taxon>Chelicerata</taxon>
        <taxon>Arachnida</taxon>
        <taxon>Araneae</taxon>
        <taxon>Araneomorphae</taxon>
        <taxon>Entelegynae</taxon>
        <taxon>Araneoidea</taxon>
        <taxon>Araneidae</taxon>
        <taxon>Caerostris</taxon>
    </lineage>
</organism>
<keyword evidence="2" id="KW-1185">Reference proteome</keyword>
<sequence>FGIPPAPCCPLCDSKDEMDAQHLFLCPAFSAEGVCGR</sequence>
<protein>
    <submittedName>
        <fullName evidence="1">Uncharacterized protein</fullName>
    </submittedName>
</protein>
<name>A0AAV4UFB5_CAEEX</name>
<reference evidence="1 2" key="1">
    <citation type="submission" date="2021-06" db="EMBL/GenBank/DDBJ databases">
        <title>Caerostris extrusa draft genome.</title>
        <authorList>
            <person name="Kono N."/>
            <person name="Arakawa K."/>
        </authorList>
    </citation>
    <scope>NUCLEOTIDE SEQUENCE [LARGE SCALE GENOMIC DNA]</scope>
</reference>
<evidence type="ECO:0000313" key="1">
    <source>
        <dbReference type="EMBL" id="GIY56469.1"/>
    </source>
</evidence>
<dbReference type="AlphaFoldDB" id="A0AAV4UFB5"/>
<evidence type="ECO:0000313" key="2">
    <source>
        <dbReference type="Proteomes" id="UP001054945"/>
    </source>
</evidence>
<dbReference type="EMBL" id="BPLR01012772">
    <property type="protein sequence ID" value="GIY56469.1"/>
    <property type="molecule type" value="Genomic_DNA"/>
</dbReference>
<gene>
    <name evidence="1" type="ORF">CEXT_474881</name>
</gene>
<dbReference type="Proteomes" id="UP001054945">
    <property type="component" value="Unassembled WGS sequence"/>
</dbReference>
<accession>A0AAV4UFB5</accession>